<gene>
    <name evidence="1" type="ORF">QYM36_016042</name>
</gene>
<dbReference type="PANTHER" id="PTHR46014:SF1">
    <property type="entry name" value="TETRATRICOPEPTIDE REPEAT PROTEIN 1"/>
    <property type="match status" value="1"/>
</dbReference>
<organism evidence="1 2">
    <name type="scientific">Artemia franciscana</name>
    <name type="common">Brine shrimp</name>
    <name type="synonym">Artemia sanfranciscana</name>
    <dbReference type="NCBI Taxonomy" id="6661"/>
    <lineage>
        <taxon>Eukaryota</taxon>
        <taxon>Metazoa</taxon>
        <taxon>Ecdysozoa</taxon>
        <taxon>Arthropoda</taxon>
        <taxon>Crustacea</taxon>
        <taxon>Branchiopoda</taxon>
        <taxon>Anostraca</taxon>
        <taxon>Artemiidae</taxon>
        <taxon>Artemia</taxon>
    </lineage>
</organism>
<proteinExistence type="predicted"/>
<reference evidence="1" key="1">
    <citation type="submission" date="2023-07" db="EMBL/GenBank/DDBJ databases">
        <title>Chromosome-level genome assembly of Artemia franciscana.</title>
        <authorList>
            <person name="Jo E."/>
        </authorList>
    </citation>
    <scope>NUCLEOTIDE SEQUENCE</scope>
    <source>
        <tissue evidence="1">Whole body</tissue>
    </source>
</reference>
<sequence length="214" mass="24755">MEDNEKEPAIITVEGEVSLESNEISEDFSEGCPIEDEIPKIEQETEEEMIKIRNLEKDYSEELKFKKHQEALELKAVANTFFKSADYQAACNSYTQALKTCPLFFKPDISILYANRATAKLKLHYTYRESAIEDCTRAISLNPIYVKPRLRRAACYMAAEDGSSYENASEDLRLVLQMEPLNREAISMYKELQEKITERDKKMEEVMGDYVVPY</sequence>
<dbReference type="PANTHER" id="PTHR46014">
    <property type="entry name" value="TETRATRICOPEPTIDE REPEAT PROTEIN 1"/>
    <property type="match status" value="1"/>
</dbReference>
<protein>
    <submittedName>
        <fullName evidence="1">Uncharacterized protein</fullName>
    </submittedName>
</protein>
<dbReference type="Proteomes" id="UP001187531">
    <property type="component" value="Unassembled WGS sequence"/>
</dbReference>
<comment type="caution">
    <text evidence="1">The sequence shown here is derived from an EMBL/GenBank/DDBJ whole genome shotgun (WGS) entry which is preliminary data.</text>
</comment>
<dbReference type="SUPFAM" id="SSF48452">
    <property type="entry name" value="TPR-like"/>
    <property type="match status" value="1"/>
</dbReference>
<dbReference type="InterPro" id="IPR052769">
    <property type="entry name" value="TPR_domain_protein"/>
</dbReference>
<accession>A0AA88HF76</accession>
<evidence type="ECO:0000313" key="2">
    <source>
        <dbReference type="Proteomes" id="UP001187531"/>
    </source>
</evidence>
<dbReference type="InterPro" id="IPR011990">
    <property type="entry name" value="TPR-like_helical_dom_sf"/>
</dbReference>
<dbReference type="Gene3D" id="1.25.40.10">
    <property type="entry name" value="Tetratricopeptide repeat domain"/>
    <property type="match status" value="1"/>
</dbReference>
<dbReference type="AlphaFoldDB" id="A0AA88HF76"/>
<evidence type="ECO:0000313" key="1">
    <source>
        <dbReference type="EMBL" id="KAK2705894.1"/>
    </source>
</evidence>
<keyword evidence="2" id="KW-1185">Reference proteome</keyword>
<name>A0AA88HF76_ARTSF</name>
<dbReference type="EMBL" id="JAVRJZ010000020">
    <property type="protein sequence ID" value="KAK2705894.1"/>
    <property type="molecule type" value="Genomic_DNA"/>
</dbReference>